<reference evidence="3 4" key="2">
    <citation type="journal article" date="2003" name="DNA Res.">
        <title>Complete genome structure of Gloeobacter violaceus PCC 7421, a cyanobacterium that lacks thylakoids (supplement).</title>
        <authorList>
            <person name="Nakamura Y."/>
            <person name="Kaneko T."/>
            <person name="Sato S."/>
            <person name="Mimuro M."/>
            <person name="Miyashita H."/>
            <person name="Tsuchiya T."/>
            <person name="Sasamoto S."/>
            <person name="Watanabe A."/>
            <person name="Kawashima K."/>
            <person name="Kishida Y."/>
            <person name="Kiyokawa C."/>
            <person name="Kohara M."/>
            <person name="Matsumoto M."/>
            <person name="Matsuno A."/>
            <person name="Nakazaki N."/>
            <person name="Shimpo S."/>
            <person name="Takeuchi C."/>
            <person name="Yamada M."/>
            <person name="Tabata S."/>
        </authorList>
    </citation>
    <scope>NUCLEOTIDE SEQUENCE [LARGE SCALE GENOMIC DNA]</scope>
    <source>
        <strain evidence="4">ATCC 29082 / PCC 7421</strain>
    </source>
</reference>
<evidence type="ECO:0000256" key="1">
    <source>
        <dbReference type="SAM" id="SignalP"/>
    </source>
</evidence>
<dbReference type="EnsemblBacteria" id="BAC90826">
    <property type="protein sequence ID" value="BAC90826"/>
    <property type="gene ID" value="BAC90826"/>
</dbReference>
<accession>Q7NCU1</accession>
<dbReference type="InterPro" id="IPR027372">
    <property type="entry name" value="Phytase-like_dom"/>
</dbReference>
<dbReference type="PATRIC" id="fig|251221.4.peg.2915"/>
<dbReference type="PANTHER" id="PTHR37957:SF1">
    <property type="entry name" value="PHYTASE-LIKE DOMAIN-CONTAINING PROTEIN"/>
    <property type="match status" value="1"/>
</dbReference>
<name>Q7NCU1_GLOVI</name>
<feature type="chain" id="PRO_5004288947" evidence="1">
    <location>
        <begin position="50"/>
        <end position="401"/>
    </location>
</feature>
<dbReference type="AlphaFoldDB" id="Q7NCU1"/>
<keyword evidence="1" id="KW-0732">Signal</keyword>
<evidence type="ECO:0000313" key="4">
    <source>
        <dbReference type="Proteomes" id="UP000000557"/>
    </source>
</evidence>
<dbReference type="SUPFAM" id="SSF101898">
    <property type="entry name" value="NHL repeat"/>
    <property type="match status" value="1"/>
</dbReference>
<proteinExistence type="predicted"/>
<dbReference type="Proteomes" id="UP000000557">
    <property type="component" value="Chromosome"/>
</dbReference>
<evidence type="ECO:0000259" key="2">
    <source>
        <dbReference type="Pfam" id="PF13449"/>
    </source>
</evidence>
<dbReference type="eggNOG" id="COG4222">
    <property type="taxonomic scope" value="Bacteria"/>
</dbReference>
<dbReference type="Pfam" id="PF13449">
    <property type="entry name" value="Phytase-like"/>
    <property type="match status" value="1"/>
</dbReference>
<dbReference type="HOGENOM" id="CLU_047242_0_0_3"/>
<dbReference type="EMBL" id="BA000045">
    <property type="protein sequence ID" value="BAC90826.1"/>
    <property type="molecule type" value="Genomic_DNA"/>
</dbReference>
<dbReference type="PhylomeDB" id="Q7NCU1"/>
<evidence type="ECO:0000313" key="3">
    <source>
        <dbReference type="EMBL" id="BAC90826.1"/>
    </source>
</evidence>
<feature type="domain" description="Phytase-like" evidence="2">
    <location>
        <begin position="74"/>
        <end position="382"/>
    </location>
</feature>
<gene>
    <name evidence="3" type="ordered locus">gll2885</name>
</gene>
<dbReference type="OrthoDB" id="474992at2"/>
<dbReference type="PANTHER" id="PTHR37957">
    <property type="entry name" value="BLR7070 PROTEIN"/>
    <property type="match status" value="1"/>
</dbReference>
<protein>
    <submittedName>
        <fullName evidence="3">Gll2885 protein</fullName>
    </submittedName>
</protein>
<feature type="signal peptide" evidence="1">
    <location>
        <begin position="1"/>
        <end position="49"/>
    </location>
</feature>
<dbReference type="KEGG" id="gvi:gll2885"/>
<keyword evidence="4" id="KW-1185">Reference proteome</keyword>
<sequence>MQCVCVLLGTEGKQMFSFKLGGLVGSRALAALSAAALTGAALGSSAALAQPTKVGTISFIGEVTFPTATFFDNTQVGGLSGITYDAERNVYYTVSDDRSSINPARFYTVAIDLAANTLAGVQFTGVTTLLDGAGQPFAASSIDPEGIAFTGRTVYISSEGEVSSTRIVDPFVNRFALNGEQNRELPVPLKFLPYPATVPTTVGIRNNLALESLTLTPNKAFLYSATENALVQDGPQASLSEGSPSRILRFNTLSGRPTAEYLYPVEPIPNAPVPPEAFATNGLVDLLALDDEGTLLALERAFSEGVGNTVKLYEISTAGATDIRDIGSLSAIDIARVKPVQKRLLLDLAVLGIVLDNLEGLTLGPTLGDGRRALILVSDNNFSETQFTQFLGFAVDLVPGR</sequence>
<organism evidence="3 4">
    <name type="scientific">Gloeobacter violaceus (strain ATCC 29082 / PCC 7421)</name>
    <dbReference type="NCBI Taxonomy" id="251221"/>
    <lineage>
        <taxon>Bacteria</taxon>
        <taxon>Bacillati</taxon>
        <taxon>Cyanobacteriota</taxon>
        <taxon>Cyanophyceae</taxon>
        <taxon>Gloeobacterales</taxon>
        <taxon>Gloeobacteraceae</taxon>
        <taxon>Gloeobacter</taxon>
    </lineage>
</organism>
<reference evidence="3 4" key="1">
    <citation type="journal article" date="2003" name="DNA Res.">
        <title>Complete genome structure of Gloeobacter violaceus PCC 7421, a cyanobacterium that lacks thylakoids.</title>
        <authorList>
            <person name="Nakamura Y."/>
            <person name="Kaneko T."/>
            <person name="Sato S."/>
            <person name="Mimuro M."/>
            <person name="Miyashita H."/>
            <person name="Tsuchiya T."/>
            <person name="Sasamoto S."/>
            <person name="Watanabe A."/>
            <person name="Kawashima K."/>
            <person name="Kishida Y."/>
            <person name="Kiyokawa C."/>
            <person name="Kohara M."/>
            <person name="Matsumoto M."/>
            <person name="Matsuno A."/>
            <person name="Nakazaki N."/>
            <person name="Shimpo S."/>
            <person name="Takeuchi C."/>
            <person name="Yamada M."/>
            <person name="Tabata S."/>
        </authorList>
    </citation>
    <scope>NUCLEOTIDE SEQUENCE [LARGE SCALE GENOMIC DNA]</scope>
    <source>
        <strain evidence="4">ATCC 29082 / PCC 7421</strain>
    </source>
</reference>
<dbReference type="InParanoid" id="Q7NCU1"/>
<dbReference type="STRING" id="251221.gene:10760389"/>